<dbReference type="SFLD" id="SFLDF00009">
    <property type="entry name" value="o-succinylbenzoate_synthase"/>
    <property type="match status" value="1"/>
</dbReference>
<dbReference type="SFLD" id="SFLDG00180">
    <property type="entry name" value="muconate_cycloisomerase"/>
    <property type="match status" value="1"/>
</dbReference>
<dbReference type="EC" id="4.2.1.113" evidence="5 6"/>
<evidence type="ECO:0000313" key="9">
    <source>
        <dbReference type="Proteomes" id="UP000326951"/>
    </source>
</evidence>
<dbReference type="EMBL" id="AP021853">
    <property type="protein sequence ID" value="BBN98829.1"/>
    <property type="molecule type" value="Genomic_DNA"/>
</dbReference>
<dbReference type="Pfam" id="PF02746">
    <property type="entry name" value="MR_MLE_N"/>
    <property type="match status" value="1"/>
</dbReference>
<evidence type="ECO:0000313" key="8">
    <source>
        <dbReference type="EMBL" id="BBN98829.1"/>
    </source>
</evidence>
<evidence type="ECO:0000256" key="6">
    <source>
        <dbReference type="NCBIfam" id="TIGR01928"/>
    </source>
</evidence>
<organism evidence="8 9">
    <name type="scientific">Sporolactobacillus terrae</name>
    <dbReference type="NCBI Taxonomy" id="269673"/>
    <lineage>
        <taxon>Bacteria</taxon>
        <taxon>Bacillati</taxon>
        <taxon>Bacillota</taxon>
        <taxon>Bacilli</taxon>
        <taxon>Bacillales</taxon>
        <taxon>Sporolactobacillaceae</taxon>
        <taxon>Sporolactobacillus</taxon>
    </lineage>
</organism>
<dbReference type="SFLD" id="SFLDS00001">
    <property type="entry name" value="Enolase"/>
    <property type="match status" value="1"/>
</dbReference>
<dbReference type="AlphaFoldDB" id="A0A5K7WYL2"/>
<dbReference type="GO" id="GO:0043748">
    <property type="term" value="F:O-succinylbenzoate synthase activity"/>
    <property type="evidence" value="ECO:0007669"/>
    <property type="project" value="UniProtKB-EC"/>
</dbReference>
<gene>
    <name evidence="8" type="primary">menC</name>
    <name evidence="8" type="ORF">St703_15340</name>
</gene>
<evidence type="ECO:0000256" key="5">
    <source>
        <dbReference type="ARBA" id="ARBA00029491"/>
    </source>
</evidence>
<dbReference type="NCBIfam" id="TIGR01928">
    <property type="entry name" value="menC_lowGC_arch"/>
    <property type="match status" value="1"/>
</dbReference>
<dbReference type="SUPFAM" id="SSF51604">
    <property type="entry name" value="Enolase C-terminal domain-like"/>
    <property type="match status" value="1"/>
</dbReference>
<dbReference type="GO" id="GO:0009234">
    <property type="term" value="P:menaquinone biosynthetic process"/>
    <property type="evidence" value="ECO:0007669"/>
    <property type="project" value="UniProtKB-UniRule"/>
</dbReference>
<name>A0A5K7WYL2_9BACL</name>
<dbReference type="UniPathway" id="UPA01057">
    <property type="reaction ID" value="UER00165"/>
</dbReference>
<dbReference type="Pfam" id="PF13378">
    <property type="entry name" value="MR_MLE_C"/>
    <property type="match status" value="1"/>
</dbReference>
<dbReference type="UniPathway" id="UPA00079"/>
<dbReference type="Gene3D" id="3.30.390.10">
    <property type="entry name" value="Enolase-like, N-terminal domain"/>
    <property type="match status" value="1"/>
</dbReference>
<dbReference type="GO" id="GO:0016854">
    <property type="term" value="F:racemase and epimerase activity"/>
    <property type="evidence" value="ECO:0007669"/>
    <property type="project" value="UniProtKB-ARBA"/>
</dbReference>
<dbReference type="SMART" id="SM00922">
    <property type="entry name" value="MR_MLE"/>
    <property type="match status" value="1"/>
</dbReference>
<keyword evidence="2" id="KW-0479">Metal-binding</keyword>
<dbReference type="InterPro" id="IPR036849">
    <property type="entry name" value="Enolase-like_C_sf"/>
</dbReference>
<dbReference type="InterPro" id="IPR013341">
    <property type="entry name" value="Mandelate_racemase_N_dom"/>
</dbReference>
<reference evidence="8 9" key="1">
    <citation type="submission" date="2019-09" db="EMBL/GenBank/DDBJ databases">
        <title>Complete genome sequence of Sporolactobacillus terrae 70-3.</title>
        <authorList>
            <person name="Tanaka N."/>
            <person name="Shiwa Y."/>
            <person name="Fujita N."/>
            <person name="Tanasupawat S."/>
        </authorList>
    </citation>
    <scope>NUCLEOTIDE SEQUENCE [LARGE SCALE GENOMIC DNA]</scope>
    <source>
        <strain evidence="8 9">70-3</strain>
    </source>
</reference>
<proteinExistence type="predicted"/>
<accession>A0A5K7WYL2</accession>
<dbReference type="PANTHER" id="PTHR48073">
    <property type="entry name" value="O-SUCCINYLBENZOATE SYNTHASE-RELATED"/>
    <property type="match status" value="1"/>
</dbReference>
<evidence type="ECO:0000256" key="2">
    <source>
        <dbReference type="ARBA" id="ARBA00022723"/>
    </source>
</evidence>
<sequence>MKIRSVTMRLVASPLKVPFTTHLQQVSTREALILEVMDTDGRIGYGEADPFSSPWYSEETIQTCRYVLREFLIPILLHVPIKHPEELEQRWSAVRGNRMAKSGLAQAVWDLYAKQMNTYLGKLFGGRKAEVDAGAVITAATSEQAIRQIEPLLKKSYKRYKIKISRENDRPLLEGIRTAFPDLPIMADANSAYTIRDKDHLQELDRYRLMMIEQPLAYNDLSEHAILQKNLATPICLDESISSYAAAASAVMLQSAKVVALKMGRIGGWTQAARIHKLCLQHSIPLWCGGMIEFGIAKAHNLALATLPGFTLPGDFYASDHYWTCDLISPKITVDHGVISVPKDRPGIGFSIDHDALAHLTCDVQSFVHR</sequence>
<evidence type="ECO:0000259" key="7">
    <source>
        <dbReference type="SMART" id="SM00922"/>
    </source>
</evidence>
<feature type="domain" description="Mandelate racemase/muconate lactonizing enzyme C-terminal" evidence="7">
    <location>
        <begin position="142"/>
        <end position="234"/>
    </location>
</feature>
<protein>
    <recommendedName>
        <fullName evidence="5 6">o-succinylbenzoate synthase</fullName>
        <ecNumber evidence="5 6">4.2.1.113</ecNumber>
    </recommendedName>
</protein>
<keyword evidence="4" id="KW-0456">Lyase</keyword>
<comment type="cofactor">
    <cofactor evidence="1">
        <name>a divalent metal cation</name>
        <dbReference type="ChEBI" id="CHEBI:60240"/>
    </cofactor>
</comment>
<dbReference type="InterPro" id="IPR013342">
    <property type="entry name" value="Mandelate_racemase_C"/>
</dbReference>
<dbReference type="InterPro" id="IPR010197">
    <property type="entry name" value="OSBS/NAAAR"/>
</dbReference>
<dbReference type="RefSeq" id="WP_152080451.1">
    <property type="nucleotide sequence ID" value="NZ_AP021853.1"/>
</dbReference>
<evidence type="ECO:0000256" key="1">
    <source>
        <dbReference type="ARBA" id="ARBA00001968"/>
    </source>
</evidence>
<evidence type="ECO:0000256" key="3">
    <source>
        <dbReference type="ARBA" id="ARBA00022842"/>
    </source>
</evidence>
<dbReference type="Gene3D" id="3.20.20.120">
    <property type="entry name" value="Enolase-like C-terminal domain"/>
    <property type="match status" value="1"/>
</dbReference>
<dbReference type="InterPro" id="IPR029017">
    <property type="entry name" value="Enolase-like_N"/>
</dbReference>
<dbReference type="Proteomes" id="UP000326951">
    <property type="component" value="Chromosome"/>
</dbReference>
<evidence type="ECO:0000256" key="4">
    <source>
        <dbReference type="ARBA" id="ARBA00023239"/>
    </source>
</evidence>
<keyword evidence="3" id="KW-0460">Magnesium</keyword>
<dbReference type="GO" id="GO:0046872">
    <property type="term" value="F:metal ion binding"/>
    <property type="evidence" value="ECO:0007669"/>
    <property type="project" value="UniProtKB-KW"/>
</dbReference>
<dbReference type="InterPro" id="IPR029065">
    <property type="entry name" value="Enolase_C-like"/>
</dbReference>
<dbReference type="SUPFAM" id="SSF54826">
    <property type="entry name" value="Enolase N-terminal domain-like"/>
    <property type="match status" value="1"/>
</dbReference>
<dbReference type="PANTHER" id="PTHR48073:SF5">
    <property type="entry name" value="O-SUCCINYLBENZOATE SYNTHASE"/>
    <property type="match status" value="1"/>
</dbReference>